<gene>
    <name evidence="2" type="ORF">ASN18_2520</name>
</gene>
<accession>A0ABR5SEF3</accession>
<dbReference type="InterPro" id="IPR036388">
    <property type="entry name" value="WH-like_DNA-bd_sf"/>
</dbReference>
<reference evidence="2 3" key="1">
    <citation type="submission" date="2015-11" db="EMBL/GenBank/DDBJ databases">
        <authorList>
            <person name="Lin W."/>
        </authorList>
    </citation>
    <scope>NUCLEOTIDE SEQUENCE [LARGE SCALE GENOMIC DNA]</scope>
    <source>
        <strain evidence="2 3">HCH-1</strain>
    </source>
</reference>
<dbReference type="NCBIfam" id="TIGR00738">
    <property type="entry name" value="rrf2_super"/>
    <property type="match status" value="1"/>
</dbReference>
<name>A0ABR5SEF3_9BACT</name>
<dbReference type="PROSITE" id="PS51197">
    <property type="entry name" value="HTH_RRF2_2"/>
    <property type="match status" value="1"/>
</dbReference>
<dbReference type="InterPro" id="IPR030489">
    <property type="entry name" value="TR_Rrf2-type_CS"/>
</dbReference>
<organism evidence="2 3">
    <name type="scientific">Candidatus Magnetominusculus xianensis</name>
    <dbReference type="NCBI Taxonomy" id="1748249"/>
    <lineage>
        <taxon>Bacteria</taxon>
        <taxon>Pseudomonadati</taxon>
        <taxon>Nitrospirota</taxon>
        <taxon>Nitrospiria</taxon>
        <taxon>Nitrospirales</taxon>
        <taxon>Nitrospiraceae</taxon>
        <taxon>Candidatus Magnetominusculus</taxon>
    </lineage>
</organism>
<dbReference type="InterPro" id="IPR036390">
    <property type="entry name" value="WH_DNA-bd_sf"/>
</dbReference>
<keyword evidence="1" id="KW-0238">DNA-binding</keyword>
<dbReference type="Pfam" id="PF02082">
    <property type="entry name" value="Rrf2"/>
    <property type="match status" value="1"/>
</dbReference>
<sequence>MLRLSTRCQYGVRAMYEIARGYPETPVTIKVISEKQDVSVAFLEQILGKLRKAGLIRSVKGPGGGYMLKAAPEEISIEEILMVLEGPISITACVTQEENTGGCVKADHCVIQHLWKALGRQIEDFLTTITLQDLLEGRHFNPVLQHGVVEEAVCR</sequence>
<dbReference type="PROSITE" id="PS01332">
    <property type="entry name" value="HTH_RRF2_1"/>
    <property type="match status" value="1"/>
</dbReference>
<evidence type="ECO:0000256" key="1">
    <source>
        <dbReference type="ARBA" id="ARBA00023125"/>
    </source>
</evidence>
<keyword evidence="3" id="KW-1185">Reference proteome</keyword>
<evidence type="ECO:0000313" key="2">
    <source>
        <dbReference type="EMBL" id="KWT82488.1"/>
    </source>
</evidence>
<dbReference type="Gene3D" id="1.10.10.10">
    <property type="entry name" value="Winged helix-like DNA-binding domain superfamily/Winged helix DNA-binding domain"/>
    <property type="match status" value="1"/>
</dbReference>
<dbReference type="PANTHER" id="PTHR33221">
    <property type="entry name" value="WINGED HELIX-TURN-HELIX TRANSCRIPTIONAL REGULATOR, RRF2 FAMILY"/>
    <property type="match status" value="1"/>
</dbReference>
<dbReference type="RefSeq" id="WP_085053124.1">
    <property type="nucleotide sequence ID" value="NZ_LNQR01000089.1"/>
</dbReference>
<dbReference type="PANTHER" id="PTHR33221:SF5">
    <property type="entry name" value="HTH-TYPE TRANSCRIPTIONAL REGULATOR ISCR"/>
    <property type="match status" value="1"/>
</dbReference>
<protein>
    <submittedName>
        <fullName evidence="2">Rrf2 family transcriptional regulator</fullName>
    </submittedName>
</protein>
<proteinExistence type="predicted"/>
<evidence type="ECO:0000313" key="3">
    <source>
        <dbReference type="Proteomes" id="UP000060487"/>
    </source>
</evidence>
<dbReference type="Proteomes" id="UP000060487">
    <property type="component" value="Unassembled WGS sequence"/>
</dbReference>
<dbReference type="InterPro" id="IPR000944">
    <property type="entry name" value="Tscrpt_reg_Rrf2"/>
</dbReference>
<comment type="caution">
    <text evidence="2">The sequence shown here is derived from an EMBL/GenBank/DDBJ whole genome shotgun (WGS) entry which is preliminary data.</text>
</comment>
<dbReference type="SUPFAM" id="SSF46785">
    <property type="entry name" value="Winged helix' DNA-binding domain"/>
    <property type="match status" value="1"/>
</dbReference>
<dbReference type="EMBL" id="LNQR01000089">
    <property type="protein sequence ID" value="KWT82488.1"/>
    <property type="molecule type" value="Genomic_DNA"/>
</dbReference>